<reference evidence="4" key="1">
    <citation type="submission" date="2020-08" db="EMBL/GenBank/DDBJ databases">
        <title>Genome sequencing and assembly of the red palm weevil Rhynchophorus ferrugineus.</title>
        <authorList>
            <person name="Dias G.B."/>
            <person name="Bergman C.M."/>
            <person name="Manee M."/>
        </authorList>
    </citation>
    <scope>NUCLEOTIDE SEQUENCE</scope>
    <source>
        <strain evidence="4">AA-2017</strain>
        <tissue evidence="4">Whole larva</tissue>
    </source>
</reference>
<dbReference type="InterPro" id="IPR009003">
    <property type="entry name" value="Peptidase_S1_PA"/>
</dbReference>
<keyword evidence="5" id="KW-1185">Reference proteome</keyword>
<evidence type="ECO:0000256" key="2">
    <source>
        <dbReference type="SAM" id="SignalP"/>
    </source>
</evidence>
<dbReference type="GO" id="GO:0006508">
    <property type="term" value="P:proteolysis"/>
    <property type="evidence" value="ECO:0007669"/>
    <property type="project" value="InterPro"/>
</dbReference>
<evidence type="ECO:0000313" key="4">
    <source>
        <dbReference type="EMBL" id="KAF7263361.1"/>
    </source>
</evidence>
<proteinExistence type="predicted"/>
<dbReference type="Proteomes" id="UP000625711">
    <property type="component" value="Unassembled WGS sequence"/>
</dbReference>
<dbReference type="EMBL" id="JAACXV010022005">
    <property type="protein sequence ID" value="KAF7263361.1"/>
    <property type="molecule type" value="Genomic_DNA"/>
</dbReference>
<gene>
    <name evidence="4" type="ORF">GWI33_002732</name>
</gene>
<keyword evidence="1" id="KW-1015">Disulfide bond</keyword>
<feature type="chain" id="PRO_5032590543" description="Peptidase S1 domain-containing protein" evidence="2">
    <location>
        <begin position="18"/>
        <end position="262"/>
    </location>
</feature>
<dbReference type="SUPFAM" id="SSF50494">
    <property type="entry name" value="Trypsin-like serine proteases"/>
    <property type="match status" value="1"/>
</dbReference>
<dbReference type="GO" id="GO:0004252">
    <property type="term" value="F:serine-type endopeptidase activity"/>
    <property type="evidence" value="ECO:0007669"/>
    <property type="project" value="InterPro"/>
</dbReference>
<dbReference type="PANTHER" id="PTHR24252">
    <property type="entry name" value="ACROSIN-RELATED"/>
    <property type="match status" value="1"/>
</dbReference>
<dbReference type="OrthoDB" id="10051896at2759"/>
<dbReference type="SMART" id="SM00020">
    <property type="entry name" value="Tryp_SPc"/>
    <property type="match status" value="1"/>
</dbReference>
<dbReference type="InterPro" id="IPR043504">
    <property type="entry name" value="Peptidase_S1_PA_chymotrypsin"/>
</dbReference>
<name>A0A834HPE5_RHYFE</name>
<evidence type="ECO:0000313" key="5">
    <source>
        <dbReference type="Proteomes" id="UP000625711"/>
    </source>
</evidence>
<feature type="signal peptide" evidence="2">
    <location>
        <begin position="1"/>
        <end position="17"/>
    </location>
</feature>
<keyword evidence="2" id="KW-0732">Signal</keyword>
<sequence>MNLTCYFLFTCFSFLFAAQVINLPTIQNVNLEEFPYQAQIVTSEETACSAIIISRNYIMTPATCIAESSSVKVYVGTKTKAKHLSKNILNTYGYNSSNFLFNGDDNTFWNFKYDIALIRIPQPLEFSAVIQKAKIKWDDVLLKENSMLQVSGWSNSDATFDLKKMEVKLAPEILCDYCYNAGETQKIISCFKQPGSNYLDYFGNIVELNGNVLGYLIPGSNGGICSKLVPFLNIANFAHWVETQTGIRTNTYDIDIKLNNIV</sequence>
<evidence type="ECO:0000256" key="1">
    <source>
        <dbReference type="ARBA" id="ARBA00023157"/>
    </source>
</evidence>
<dbReference type="PANTHER" id="PTHR24252:SF7">
    <property type="entry name" value="HYALIN"/>
    <property type="match status" value="1"/>
</dbReference>
<accession>A0A834HPE5</accession>
<comment type="caution">
    <text evidence="4">The sequence shown here is derived from an EMBL/GenBank/DDBJ whole genome shotgun (WGS) entry which is preliminary data.</text>
</comment>
<dbReference type="Gene3D" id="2.40.10.10">
    <property type="entry name" value="Trypsin-like serine proteases"/>
    <property type="match status" value="2"/>
</dbReference>
<evidence type="ECO:0000259" key="3">
    <source>
        <dbReference type="PROSITE" id="PS50240"/>
    </source>
</evidence>
<dbReference type="InterPro" id="IPR001254">
    <property type="entry name" value="Trypsin_dom"/>
</dbReference>
<dbReference type="Pfam" id="PF00089">
    <property type="entry name" value="Trypsin"/>
    <property type="match status" value="1"/>
</dbReference>
<dbReference type="PROSITE" id="PS50240">
    <property type="entry name" value="TRYPSIN_DOM"/>
    <property type="match status" value="1"/>
</dbReference>
<feature type="domain" description="Peptidase S1" evidence="3">
    <location>
        <begin position="20"/>
        <end position="246"/>
    </location>
</feature>
<organism evidence="4 5">
    <name type="scientific">Rhynchophorus ferrugineus</name>
    <name type="common">Red palm weevil</name>
    <name type="synonym">Curculio ferrugineus</name>
    <dbReference type="NCBI Taxonomy" id="354439"/>
    <lineage>
        <taxon>Eukaryota</taxon>
        <taxon>Metazoa</taxon>
        <taxon>Ecdysozoa</taxon>
        <taxon>Arthropoda</taxon>
        <taxon>Hexapoda</taxon>
        <taxon>Insecta</taxon>
        <taxon>Pterygota</taxon>
        <taxon>Neoptera</taxon>
        <taxon>Endopterygota</taxon>
        <taxon>Coleoptera</taxon>
        <taxon>Polyphaga</taxon>
        <taxon>Cucujiformia</taxon>
        <taxon>Curculionidae</taxon>
        <taxon>Dryophthorinae</taxon>
        <taxon>Rhynchophorus</taxon>
    </lineage>
</organism>
<protein>
    <recommendedName>
        <fullName evidence="3">Peptidase S1 domain-containing protein</fullName>
    </recommendedName>
</protein>
<dbReference type="AlphaFoldDB" id="A0A834HPE5"/>